<organism evidence="1 2">
    <name type="scientific">Paenibacillus thermoaerophilus</name>
    <dbReference type="NCBI Taxonomy" id="1215385"/>
    <lineage>
        <taxon>Bacteria</taxon>
        <taxon>Bacillati</taxon>
        <taxon>Bacillota</taxon>
        <taxon>Bacilli</taxon>
        <taxon>Bacillales</taxon>
        <taxon>Paenibacillaceae</taxon>
        <taxon>Paenibacillus</taxon>
    </lineage>
</organism>
<comment type="caution">
    <text evidence="1">The sequence shown here is derived from an EMBL/GenBank/DDBJ whole genome shotgun (WGS) entry which is preliminary data.</text>
</comment>
<dbReference type="RefSeq" id="WP_138788897.1">
    <property type="nucleotide sequence ID" value="NZ_JBHTGQ010000010.1"/>
</dbReference>
<reference evidence="2" key="1">
    <citation type="journal article" date="2019" name="Int. J. Syst. Evol. Microbiol.">
        <title>The Global Catalogue of Microorganisms (GCM) 10K type strain sequencing project: providing services to taxonomists for standard genome sequencing and annotation.</title>
        <authorList>
            <consortium name="The Broad Institute Genomics Platform"/>
            <consortium name="The Broad Institute Genome Sequencing Center for Infectious Disease"/>
            <person name="Wu L."/>
            <person name="Ma J."/>
        </authorList>
    </citation>
    <scope>NUCLEOTIDE SEQUENCE [LARGE SCALE GENOMIC DNA]</scope>
    <source>
        <strain evidence="2">JCM 18657</strain>
    </source>
</reference>
<evidence type="ECO:0000313" key="1">
    <source>
        <dbReference type="EMBL" id="MFC7749190.1"/>
    </source>
</evidence>
<proteinExistence type="predicted"/>
<evidence type="ECO:0000313" key="2">
    <source>
        <dbReference type="Proteomes" id="UP001596528"/>
    </source>
</evidence>
<name>A0ABW2V115_9BACL</name>
<gene>
    <name evidence="1" type="ORF">ACFQWB_04440</name>
</gene>
<keyword evidence="2" id="KW-1185">Reference proteome</keyword>
<protein>
    <submittedName>
        <fullName evidence="1">Uncharacterized protein</fullName>
    </submittedName>
</protein>
<dbReference type="Proteomes" id="UP001596528">
    <property type="component" value="Unassembled WGS sequence"/>
</dbReference>
<dbReference type="EMBL" id="JBHTGQ010000010">
    <property type="protein sequence ID" value="MFC7749190.1"/>
    <property type="molecule type" value="Genomic_DNA"/>
</dbReference>
<sequence length="86" mass="9305">MDTQRPCRGCGPEWPLTEADVARMLGKLGSRVACVPDEVYRRRLAACGDCSSLLHGHTCAHCGCIVAVRAKLADRGCPHPASSRWN</sequence>
<accession>A0ABW2V115</accession>